<organism evidence="2 3">
    <name type="scientific">Massilia agri</name>
    <dbReference type="NCBI Taxonomy" id="1886785"/>
    <lineage>
        <taxon>Bacteria</taxon>
        <taxon>Pseudomonadati</taxon>
        <taxon>Pseudomonadota</taxon>
        <taxon>Betaproteobacteria</taxon>
        <taxon>Burkholderiales</taxon>
        <taxon>Oxalobacteraceae</taxon>
        <taxon>Telluria group</taxon>
        <taxon>Massilia</taxon>
    </lineage>
</organism>
<accession>A0ABT2AJ16</accession>
<dbReference type="RefSeq" id="WP_258827210.1">
    <property type="nucleotide sequence ID" value="NZ_JANUHA010000004.1"/>
</dbReference>
<gene>
    <name evidence="2" type="ORF">NX780_07330</name>
</gene>
<dbReference type="Proteomes" id="UP001206572">
    <property type="component" value="Unassembled WGS sequence"/>
</dbReference>
<dbReference type="Pfam" id="PF12680">
    <property type="entry name" value="SnoaL_2"/>
    <property type="match status" value="1"/>
</dbReference>
<reference evidence="2 3" key="1">
    <citation type="submission" date="2022-08" db="EMBL/GenBank/DDBJ databases">
        <title>Reclassification of Massilia species as members of the genera Telluria, Duganella, Pseudoduganella, Mokoshia gen. nov. and Zemynaea gen. nov. using orthogonal and non-orthogonal genome-based approaches.</title>
        <authorList>
            <person name="Bowman J.P."/>
        </authorList>
    </citation>
    <scope>NUCLEOTIDE SEQUENCE [LARGE SCALE GENOMIC DNA]</scope>
    <source>
        <strain evidence="2 3">JCM 31661</strain>
    </source>
</reference>
<evidence type="ECO:0000259" key="1">
    <source>
        <dbReference type="Pfam" id="PF12680"/>
    </source>
</evidence>
<comment type="caution">
    <text evidence="2">The sequence shown here is derived from an EMBL/GenBank/DDBJ whole genome shotgun (WGS) entry which is preliminary data.</text>
</comment>
<dbReference type="SUPFAM" id="SSF54427">
    <property type="entry name" value="NTF2-like"/>
    <property type="match status" value="1"/>
</dbReference>
<name>A0ABT2AJ16_9BURK</name>
<dbReference type="EMBL" id="JANUHA010000004">
    <property type="protein sequence ID" value="MCS0596161.1"/>
    <property type="molecule type" value="Genomic_DNA"/>
</dbReference>
<dbReference type="InterPro" id="IPR032710">
    <property type="entry name" value="NTF2-like_dom_sf"/>
</dbReference>
<protein>
    <submittedName>
        <fullName evidence="2">Nuclear transport factor 2 family protein</fullName>
    </submittedName>
</protein>
<evidence type="ECO:0000313" key="3">
    <source>
        <dbReference type="Proteomes" id="UP001206572"/>
    </source>
</evidence>
<sequence length="118" mass="12692">MNNASTIARQYLAAWNEADGAARRNHVKQLFTPNARYVDPMMQGSGHEGIETLIAGAQHHFPGHRFELSGVPDGHNDVVRFSWTLRAPDGDSVAHGTDIAVVAGDGRLASVTGFLDKA</sequence>
<feature type="domain" description="SnoaL-like" evidence="1">
    <location>
        <begin position="8"/>
        <end position="110"/>
    </location>
</feature>
<proteinExistence type="predicted"/>
<dbReference type="Gene3D" id="3.10.450.50">
    <property type="match status" value="1"/>
</dbReference>
<dbReference type="InterPro" id="IPR037401">
    <property type="entry name" value="SnoaL-like"/>
</dbReference>
<evidence type="ECO:0000313" key="2">
    <source>
        <dbReference type="EMBL" id="MCS0596161.1"/>
    </source>
</evidence>
<keyword evidence="3" id="KW-1185">Reference proteome</keyword>